<organism evidence="1 2">
    <name type="scientific">Knoellia locipacati</name>
    <dbReference type="NCBI Taxonomy" id="882824"/>
    <lineage>
        <taxon>Bacteria</taxon>
        <taxon>Bacillati</taxon>
        <taxon>Actinomycetota</taxon>
        <taxon>Actinomycetes</taxon>
        <taxon>Micrococcales</taxon>
        <taxon>Intrasporangiaceae</taxon>
        <taxon>Knoellia</taxon>
    </lineage>
</organism>
<comment type="caution">
    <text evidence="1">The sequence shown here is derived from an EMBL/GenBank/DDBJ whole genome shotgun (WGS) entry which is preliminary data.</text>
</comment>
<sequence length="266" mass="28696">MGDVQPPARVFDLFAVPDDAVALEGGHGHSVLAGDLVLSPGRDPHTAGWLNPVVAPLAAELDHERPRSLRLAMPIPTRDLNWVVDGWGASRYEPDTTPCRDLDVLLATGRLLHARLAARVGTRPDGIRDRENRWTRAELVAFGERQPVGLPTPVAMLTTRIVAALDATAIGPDQLVHGDLAGNVLLDKDGIPLVIDLAPYWRPALWADAVCVLDAVLHLGADASVMAQWASGAERQAMLRAALFRLLSDVDPDLDAYRDALERGPI</sequence>
<name>A0A512SZC5_9MICO</name>
<evidence type="ECO:0000313" key="1">
    <source>
        <dbReference type="EMBL" id="GEQ13301.1"/>
    </source>
</evidence>
<dbReference type="Proteomes" id="UP000321793">
    <property type="component" value="Unassembled WGS sequence"/>
</dbReference>
<reference evidence="1 2" key="1">
    <citation type="submission" date="2019-07" db="EMBL/GenBank/DDBJ databases">
        <title>Whole genome shotgun sequence of Knoellia locipacati NBRC 109775.</title>
        <authorList>
            <person name="Hosoyama A."/>
            <person name="Uohara A."/>
            <person name="Ohji S."/>
            <person name="Ichikawa N."/>
        </authorList>
    </citation>
    <scope>NUCLEOTIDE SEQUENCE [LARGE SCALE GENOMIC DNA]</scope>
    <source>
        <strain evidence="1 2">NBRC 109775</strain>
    </source>
</reference>
<evidence type="ECO:0000313" key="2">
    <source>
        <dbReference type="Proteomes" id="UP000321793"/>
    </source>
</evidence>
<proteinExistence type="predicted"/>
<gene>
    <name evidence="1" type="ORF">KLO01_13480</name>
</gene>
<accession>A0A512SZC5</accession>
<dbReference type="EMBL" id="BKBA01000004">
    <property type="protein sequence ID" value="GEQ13301.1"/>
    <property type="molecule type" value="Genomic_DNA"/>
</dbReference>
<protein>
    <submittedName>
        <fullName evidence="1">TIGR02569 family protein</fullName>
    </submittedName>
</protein>
<dbReference type="RefSeq" id="WP_246136093.1">
    <property type="nucleotide sequence ID" value="NZ_BAABDN010000001.1"/>
</dbReference>
<keyword evidence="2" id="KW-1185">Reference proteome</keyword>
<dbReference type="AlphaFoldDB" id="A0A512SZC5"/>